<dbReference type="AlphaFoldDB" id="A0A6B0SYL9"/>
<name>A0A6B0SYL9_9EURY</name>
<reference evidence="2 3" key="1">
    <citation type="submission" date="2019-12" db="EMBL/GenBank/DDBJ databases">
        <title>Isolation and characterization of three novel carbon monoxide-oxidizing members of Halobacteria from salione crusts and soils.</title>
        <authorList>
            <person name="Myers M.R."/>
            <person name="King G.M."/>
        </authorList>
    </citation>
    <scope>NUCLEOTIDE SEQUENCE [LARGE SCALE GENOMIC DNA]</scope>
    <source>
        <strain evidence="2 3">WSH3</strain>
    </source>
</reference>
<comment type="caution">
    <text evidence="2">The sequence shown here is derived from an EMBL/GenBank/DDBJ whole genome shotgun (WGS) entry which is preliminary data.</text>
</comment>
<feature type="region of interest" description="Disordered" evidence="1">
    <location>
        <begin position="54"/>
        <end position="177"/>
    </location>
</feature>
<feature type="compositionally biased region" description="Low complexity" evidence="1">
    <location>
        <begin position="122"/>
        <end position="148"/>
    </location>
</feature>
<dbReference type="Proteomes" id="UP000466535">
    <property type="component" value="Unassembled WGS sequence"/>
</dbReference>
<gene>
    <name evidence="2" type="ORF">GRX03_04505</name>
</gene>
<evidence type="ECO:0000313" key="3">
    <source>
        <dbReference type="Proteomes" id="UP000466535"/>
    </source>
</evidence>
<organism evidence="2 3">
    <name type="scientific">Halovenus carboxidivorans</name>
    <dbReference type="NCBI Taxonomy" id="2692199"/>
    <lineage>
        <taxon>Archaea</taxon>
        <taxon>Methanobacteriati</taxon>
        <taxon>Methanobacteriota</taxon>
        <taxon>Stenosarchaea group</taxon>
        <taxon>Halobacteria</taxon>
        <taxon>Halobacteriales</taxon>
        <taxon>Haloarculaceae</taxon>
        <taxon>Halovenus</taxon>
    </lineage>
</organism>
<dbReference type="RefSeq" id="WP_159762959.1">
    <property type="nucleotide sequence ID" value="NZ_WUUT01000001.1"/>
</dbReference>
<protein>
    <submittedName>
        <fullName evidence="2">Uncharacterized protein</fullName>
    </submittedName>
</protein>
<accession>A0A6B0SYL9</accession>
<feature type="compositionally biased region" description="Acidic residues" evidence="1">
    <location>
        <begin position="149"/>
        <end position="158"/>
    </location>
</feature>
<sequence>MRALRSCDFCGDQAAGTFEIVPDELDPTEAERRRTVLCESCKDRLQTLIEPLIEHATAGRADRTARAGTGDVSDPVEADEPVAPADESTETDTSPPSDGDEDGLIGADSEGTLLGDSGTTEGDSAGSRPSASDSSGPQSPDAEQPDGPADGEDSDDGSSVDAQSGDDQSPPDNYGKVLRLLRNREFPMSREEVVTIATSAYQLDARNVQEIIDESIERGEFVEANGQLEQR</sequence>
<evidence type="ECO:0000313" key="2">
    <source>
        <dbReference type="EMBL" id="MXR50868.1"/>
    </source>
</evidence>
<dbReference type="OrthoDB" id="204261at2157"/>
<evidence type="ECO:0000256" key="1">
    <source>
        <dbReference type="SAM" id="MobiDB-lite"/>
    </source>
</evidence>
<proteinExistence type="predicted"/>
<dbReference type="EMBL" id="WUUT01000001">
    <property type="protein sequence ID" value="MXR50868.1"/>
    <property type="molecule type" value="Genomic_DNA"/>
</dbReference>
<keyword evidence="3" id="KW-1185">Reference proteome</keyword>